<dbReference type="AlphaFoldDB" id="A0A182R9V4"/>
<feature type="coiled-coil region" evidence="9">
    <location>
        <begin position="221"/>
        <end position="248"/>
    </location>
</feature>
<evidence type="ECO:0000256" key="7">
    <source>
        <dbReference type="ARBA" id="ARBA00023306"/>
    </source>
</evidence>
<keyword evidence="3" id="KW-0158">Chromosome</keyword>
<dbReference type="InterPro" id="IPR005549">
    <property type="entry name" value="Kinetochore_Nuf2_N"/>
</dbReference>
<dbReference type="GO" id="GO:0051301">
    <property type="term" value="P:cell division"/>
    <property type="evidence" value="ECO:0007669"/>
    <property type="project" value="UniProtKB-KW"/>
</dbReference>
<sequence length="393" mass="46042">MSNAAFIDDWNSIVPFKIKAIDLEKPTEQFVYKAILHFFKLMHYDVSSYENMYSESTETITAKRVELVARINYIYQLCSDSKQTSFFYIDLVKPTGKKIVHLLKILLNYLFYINMVKESVQEKANSCTEKYFELKTKLNQEQITKEENKIRANDINRHIEDMKNQLPQLKHQMEALHQRKDTLQESIATLKVNDQNLADKIIQLKVEHSELTDQLVADEEAASMKSTKNSLEREIEILIDAEKQLQKTYEIHVASINEMRPCIAILEKLLQYDFNDCCKNLRIDLTELNNLYDKLQKQYSTLMSFSDGLQKNCNDVEALIAEKNQELNVRKKVSEKSERKCDNKLVEQEACLKALQESNEMYEQMVVVQRLEVQRIIEMTEESLVLIKQNLVP</sequence>
<evidence type="ECO:0000256" key="6">
    <source>
        <dbReference type="ARBA" id="ARBA00023054"/>
    </source>
</evidence>
<dbReference type="GO" id="GO:0031262">
    <property type="term" value="C:Ndc80 complex"/>
    <property type="evidence" value="ECO:0007669"/>
    <property type="project" value="InterPro"/>
</dbReference>
<keyword evidence="8" id="KW-0137">Centromere</keyword>
<organism evidence="11">
    <name type="scientific">Anopheles funestus</name>
    <name type="common">African malaria mosquito</name>
    <dbReference type="NCBI Taxonomy" id="62324"/>
    <lineage>
        <taxon>Eukaryota</taxon>
        <taxon>Metazoa</taxon>
        <taxon>Ecdysozoa</taxon>
        <taxon>Arthropoda</taxon>
        <taxon>Hexapoda</taxon>
        <taxon>Insecta</taxon>
        <taxon>Pterygota</taxon>
        <taxon>Neoptera</taxon>
        <taxon>Endopterygota</taxon>
        <taxon>Diptera</taxon>
        <taxon>Nematocera</taxon>
        <taxon>Culicoidea</taxon>
        <taxon>Culicidae</taxon>
        <taxon>Anophelinae</taxon>
        <taxon>Anopheles</taxon>
    </lineage>
</organism>
<accession>A0A182R9V4</accession>
<dbReference type="VEuPathDB" id="VectorBase:AFUN002963"/>
<evidence type="ECO:0000256" key="1">
    <source>
        <dbReference type="ARBA" id="ARBA00004584"/>
    </source>
</evidence>
<feature type="coiled-coil region" evidence="9">
    <location>
        <begin position="145"/>
        <end position="193"/>
    </location>
</feature>
<reference evidence="11" key="1">
    <citation type="submission" date="2020-05" db="UniProtKB">
        <authorList>
            <consortium name="EnsemblMetazoa"/>
        </authorList>
    </citation>
    <scope>IDENTIFICATION</scope>
    <source>
        <strain evidence="11">FUMOZ</strain>
    </source>
</reference>
<evidence type="ECO:0000256" key="5">
    <source>
        <dbReference type="ARBA" id="ARBA00022776"/>
    </source>
</evidence>
<protein>
    <recommendedName>
        <fullName evidence="10">Kinetochore protein Nuf2 N-terminal domain-containing protein</fullName>
    </recommendedName>
</protein>
<evidence type="ECO:0000256" key="4">
    <source>
        <dbReference type="ARBA" id="ARBA00022618"/>
    </source>
</evidence>
<dbReference type="InterPro" id="IPR038275">
    <property type="entry name" value="Nuf2_N_sf"/>
</dbReference>
<keyword evidence="6 9" id="KW-0175">Coiled coil</keyword>
<dbReference type="Pfam" id="PF03800">
    <property type="entry name" value="Nuf2"/>
    <property type="match status" value="1"/>
</dbReference>
<keyword evidence="4" id="KW-0132">Cell division</keyword>
<name>A0A182R9V4_ANOFN</name>
<proteinExistence type="inferred from homology"/>
<evidence type="ECO:0000259" key="10">
    <source>
        <dbReference type="Pfam" id="PF03800"/>
    </source>
</evidence>
<feature type="coiled-coil region" evidence="9">
    <location>
        <begin position="278"/>
        <end position="365"/>
    </location>
</feature>
<dbReference type="VEuPathDB" id="VectorBase:AFUN2_001286"/>
<keyword evidence="7" id="KW-0131">Cell cycle</keyword>
<evidence type="ECO:0000256" key="8">
    <source>
        <dbReference type="ARBA" id="ARBA00023328"/>
    </source>
</evidence>
<evidence type="ECO:0000313" key="11">
    <source>
        <dbReference type="EnsemblMetazoa" id="AFUN002963-PA"/>
    </source>
</evidence>
<comment type="subcellular location">
    <subcellularLocation>
        <location evidence="1">Chromosome</location>
        <location evidence="1">Centromere</location>
    </subcellularLocation>
</comment>
<comment type="similarity">
    <text evidence="2">Belongs to the NUF2 family.</text>
</comment>
<feature type="domain" description="Kinetochore protein Nuf2 N-terminal" evidence="10">
    <location>
        <begin position="15"/>
        <end position="125"/>
    </location>
</feature>
<evidence type="ECO:0000256" key="9">
    <source>
        <dbReference type="SAM" id="Coils"/>
    </source>
</evidence>
<evidence type="ECO:0000256" key="3">
    <source>
        <dbReference type="ARBA" id="ARBA00022454"/>
    </source>
</evidence>
<evidence type="ECO:0000256" key="2">
    <source>
        <dbReference type="ARBA" id="ARBA00005498"/>
    </source>
</evidence>
<keyword evidence="5" id="KW-0498">Mitosis</keyword>
<dbReference type="EnsemblMetazoa" id="AFUN002963-RA">
    <property type="protein sequence ID" value="AFUN002963-PA"/>
    <property type="gene ID" value="AFUN002963"/>
</dbReference>
<dbReference type="Gene3D" id="1.10.418.60">
    <property type="entry name" value="Ncd80 complex, Nuf2 subunit"/>
    <property type="match status" value="1"/>
</dbReference>
<dbReference type="STRING" id="62324.A0A182R9V4"/>